<accession>A0A934KEE8</accession>
<name>A0A934KEE8_9BACT</name>
<comment type="caution">
    <text evidence="9">The sequence shown here is derived from an EMBL/GenBank/DDBJ whole genome shotgun (WGS) entry which is preliminary data.</text>
</comment>
<comment type="similarity">
    <text evidence="1">Belongs to the DNA2/NAM7 helicase family.</text>
</comment>
<evidence type="ECO:0000256" key="6">
    <source>
        <dbReference type="SAM" id="MobiDB-lite"/>
    </source>
</evidence>
<reference evidence="9" key="1">
    <citation type="submission" date="2020-10" db="EMBL/GenBank/DDBJ databases">
        <title>Ca. Dormibacterota MAGs.</title>
        <authorList>
            <person name="Montgomery K."/>
        </authorList>
    </citation>
    <scope>NUCLEOTIDE SEQUENCE [LARGE SCALE GENOMIC DNA]</scope>
    <source>
        <strain evidence="9">SC8812_S17_10</strain>
    </source>
</reference>
<dbReference type="CDD" id="cd17934">
    <property type="entry name" value="DEXXQc_Upf1-like"/>
    <property type="match status" value="1"/>
</dbReference>
<dbReference type="InterPro" id="IPR050534">
    <property type="entry name" value="Coronavir_polyprotein_1ab"/>
</dbReference>
<sequence length="803" mass="90145">MSAPNPGDILPLWQPEIPGEEIQTGRLGIRVRPNSPAAAKLAFIPNGHEWLREVLEERREIDGTYTVSKPDRPLEFIGQVDQTLLTGRLGRTPRGLALEITDMAQLEKEYVMEKSRLHLSYKELALVEQWDGELEGFTGLLLREQAKSLPILDSTIRFIEHLRDYREKLAEATVRRYEATEQWIECPRCENIAPTSNGIHCAECGEDMRGGEYVRAALQLVDGADARIYRGIDSLTVRSAGSPEYRGMTLERAHGSTLWVSFRRYDPLPDEGVVLPTASVEMFEAQRSVIRQLQIGSPRTGALAAELADPGWLGSPPRVPLEGKRAHHLPDPNEEQAEAVARVMGMRPGQLYMIQGPPGTGKTTAIVESIRRILARNHDASIILSSHSNDAVDTGQERLLGFSHVRQARIAEPGKVPRRLRHTLVEGDDLEPYNLVAGTVNRLAIDSRLRFRIFDWLILDEANKVRSNEALALMPLAKRWVMIGDMNQLPPVMEEAALGFDIRSPLDEQVRDSSFYGWVWDQVPSTSRIMLPRQYRMREPIGRVVSDLFYEGKLIHEAEHQRMPLPWPFDRELVWVDTGAQEEYRDAQRSVANEFEVALCKDITTIIRKRVRKAKLAVIAMYNSQVNRLVSSLKGIVPPDDVESVDAFEGRESDAVILSLVRSNDRAAIGFLNDPNRVNVAISRAKKLLVIVGDSKTVIGGAPELFGPLFEHAKEEGLVAGVGAVVTACQRVGIRSQVQKLSRPKRGERNRRRRRRRLREQTGPEGGEFVESIEMVEAGAFAERQDEGFDLDRPVDHPAEVPA</sequence>
<keyword evidence="10" id="KW-1185">Reference proteome</keyword>
<dbReference type="GO" id="GO:0016787">
    <property type="term" value="F:hydrolase activity"/>
    <property type="evidence" value="ECO:0007669"/>
    <property type="project" value="UniProtKB-KW"/>
</dbReference>
<keyword evidence="2" id="KW-0547">Nucleotide-binding</keyword>
<feature type="domain" description="DNA2/NAM7 helicase-like C-terminal" evidence="8">
    <location>
        <begin position="526"/>
        <end position="696"/>
    </location>
</feature>
<dbReference type="Pfam" id="PF13087">
    <property type="entry name" value="AAA_12"/>
    <property type="match status" value="1"/>
</dbReference>
<evidence type="ECO:0000256" key="3">
    <source>
        <dbReference type="ARBA" id="ARBA00022801"/>
    </source>
</evidence>
<dbReference type="InterPro" id="IPR041677">
    <property type="entry name" value="DNA2/NAM7_AAA_11"/>
</dbReference>
<protein>
    <submittedName>
        <fullName evidence="9">AAA family ATPase</fullName>
    </submittedName>
</protein>
<dbReference type="InterPro" id="IPR041679">
    <property type="entry name" value="DNA2/NAM7-like_C"/>
</dbReference>
<proteinExistence type="inferred from homology"/>
<dbReference type="InterPro" id="IPR027417">
    <property type="entry name" value="P-loop_NTPase"/>
</dbReference>
<dbReference type="InterPro" id="IPR047187">
    <property type="entry name" value="SF1_C_Upf1"/>
</dbReference>
<dbReference type="Gene3D" id="3.40.50.300">
    <property type="entry name" value="P-loop containing nucleotide triphosphate hydrolases"/>
    <property type="match status" value="2"/>
</dbReference>
<evidence type="ECO:0000256" key="1">
    <source>
        <dbReference type="ARBA" id="ARBA00007913"/>
    </source>
</evidence>
<evidence type="ECO:0000259" key="8">
    <source>
        <dbReference type="Pfam" id="PF13087"/>
    </source>
</evidence>
<evidence type="ECO:0000256" key="4">
    <source>
        <dbReference type="ARBA" id="ARBA00022806"/>
    </source>
</evidence>
<evidence type="ECO:0000256" key="2">
    <source>
        <dbReference type="ARBA" id="ARBA00022741"/>
    </source>
</evidence>
<evidence type="ECO:0000256" key="5">
    <source>
        <dbReference type="ARBA" id="ARBA00022840"/>
    </source>
</evidence>
<evidence type="ECO:0000313" key="10">
    <source>
        <dbReference type="Proteomes" id="UP000612893"/>
    </source>
</evidence>
<dbReference type="Pfam" id="PF13086">
    <property type="entry name" value="AAA_11"/>
    <property type="match status" value="2"/>
</dbReference>
<dbReference type="CDD" id="cd18808">
    <property type="entry name" value="SF1_C_Upf1"/>
    <property type="match status" value="1"/>
</dbReference>
<gene>
    <name evidence="9" type="ORF">JF922_23450</name>
</gene>
<feature type="domain" description="DNA2/NAM7 helicase helicase" evidence="7">
    <location>
        <begin position="434"/>
        <end position="493"/>
    </location>
</feature>
<evidence type="ECO:0000313" key="9">
    <source>
        <dbReference type="EMBL" id="MBJ7601013.1"/>
    </source>
</evidence>
<dbReference type="GO" id="GO:0043139">
    <property type="term" value="F:5'-3' DNA helicase activity"/>
    <property type="evidence" value="ECO:0007669"/>
    <property type="project" value="TreeGrafter"/>
</dbReference>
<dbReference type="SUPFAM" id="SSF52540">
    <property type="entry name" value="P-loop containing nucleoside triphosphate hydrolases"/>
    <property type="match status" value="1"/>
</dbReference>
<feature type="compositionally biased region" description="Basic residues" evidence="6">
    <location>
        <begin position="742"/>
        <end position="758"/>
    </location>
</feature>
<dbReference type="PANTHER" id="PTHR43788:SF8">
    <property type="entry name" value="DNA-BINDING PROTEIN SMUBP-2"/>
    <property type="match status" value="1"/>
</dbReference>
<organism evidence="9 10">
    <name type="scientific">Candidatus Nephthysia bennettiae</name>
    <dbReference type="NCBI Taxonomy" id="3127016"/>
    <lineage>
        <taxon>Bacteria</taxon>
        <taxon>Bacillati</taxon>
        <taxon>Candidatus Dormiibacterota</taxon>
        <taxon>Candidatus Dormibacteria</taxon>
        <taxon>Candidatus Dormibacterales</taxon>
        <taxon>Candidatus Dormibacteraceae</taxon>
        <taxon>Candidatus Nephthysia</taxon>
    </lineage>
</organism>
<dbReference type="Proteomes" id="UP000612893">
    <property type="component" value="Unassembled WGS sequence"/>
</dbReference>
<keyword evidence="5" id="KW-0067">ATP-binding</keyword>
<feature type="domain" description="DNA2/NAM7 helicase helicase" evidence="7">
    <location>
        <begin position="333"/>
        <end position="410"/>
    </location>
</feature>
<feature type="non-terminal residue" evidence="9">
    <location>
        <position position="803"/>
    </location>
</feature>
<keyword evidence="3" id="KW-0378">Hydrolase</keyword>
<dbReference type="EMBL" id="JAEKNR010000232">
    <property type="protein sequence ID" value="MBJ7601013.1"/>
    <property type="molecule type" value="Genomic_DNA"/>
</dbReference>
<dbReference type="PANTHER" id="PTHR43788">
    <property type="entry name" value="DNA2/NAM7 HELICASE FAMILY MEMBER"/>
    <property type="match status" value="1"/>
</dbReference>
<evidence type="ECO:0000259" key="7">
    <source>
        <dbReference type="Pfam" id="PF13086"/>
    </source>
</evidence>
<feature type="region of interest" description="Disordered" evidence="6">
    <location>
        <begin position="737"/>
        <end position="770"/>
    </location>
</feature>
<dbReference type="GO" id="GO:0005524">
    <property type="term" value="F:ATP binding"/>
    <property type="evidence" value="ECO:0007669"/>
    <property type="project" value="UniProtKB-KW"/>
</dbReference>
<keyword evidence="4" id="KW-0347">Helicase</keyword>
<dbReference type="RefSeq" id="WP_338205048.1">
    <property type="nucleotide sequence ID" value="NZ_JAEKNR010000232.1"/>
</dbReference>
<dbReference type="AlphaFoldDB" id="A0A934KEE8"/>